<dbReference type="PROSITE" id="PS51257">
    <property type="entry name" value="PROKAR_LIPOPROTEIN"/>
    <property type="match status" value="1"/>
</dbReference>
<evidence type="ECO:0000313" key="4">
    <source>
        <dbReference type="Proteomes" id="UP001144396"/>
    </source>
</evidence>
<feature type="signal peptide" evidence="1">
    <location>
        <begin position="1"/>
        <end position="24"/>
    </location>
</feature>
<dbReference type="PANTHER" id="PTHR31528">
    <property type="entry name" value="4-AMINO-5-HYDROXYMETHYL-2-METHYLPYRIMIDINE PHOSPHATE SYNTHASE THI11-RELATED"/>
    <property type="match status" value="1"/>
</dbReference>
<accession>A0A9W6CYU3</accession>
<dbReference type="PANTHER" id="PTHR31528:SF3">
    <property type="entry name" value="THIAMINE BIOSYNTHESIS PROTEIN HI_0357-RELATED"/>
    <property type="match status" value="1"/>
</dbReference>
<reference evidence="3" key="1">
    <citation type="submission" date="2022-12" db="EMBL/GenBank/DDBJ databases">
        <title>Reference genome sequencing for broad-spectrum identification of bacterial and archaeal isolates by mass spectrometry.</title>
        <authorList>
            <person name="Sekiguchi Y."/>
            <person name="Tourlousse D.M."/>
        </authorList>
    </citation>
    <scope>NUCLEOTIDE SEQUENCE</scope>
    <source>
        <strain evidence="3">14</strain>
    </source>
</reference>
<gene>
    <name evidence="3" type="ORF">ARHIZOSPH14_19690</name>
</gene>
<dbReference type="InterPro" id="IPR027939">
    <property type="entry name" value="NMT1/THI5"/>
</dbReference>
<dbReference type="AlphaFoldDB" id="A0A9W6CYU3"/>
<dbReference type="Pfam" id="PF09084">
    <property type="entry name" value="NMT1"/>
    <property type="match status" value="1"/>
</dbReference>
<dbReference type="EMBL" id="BSDP01000001">
    <property type="protein sequence ID" value="GLI27727.1"/>
    <property type="molecule type" value="Genomic_DNA"/>
</dbReference>
<evidence type="ECO:0000259" key="2">
    <source>
        <dbReference type="Pfam" id="PF09084"/>
    </source>
</evidence>
<proteinExistence type="predicted"/>
<dbReference type="GO" id="GO:0009228">
    <property type="term" value="P:thiamine biosynthetic process"/>
    <property type="evidence" value="ECO:0007669"/>
    <property type="project" value="InterPro"/>
</dbReference>
<protein>
    <submittedName>
        <fullName evidence="3">Nitrate ABC transporter substrate-binding protein</fullName>
    </submittedName>
</protein>
<sequence length="368" mass="38834">MSRRTLTRSGIALAGATAAIVALAGCATEETAADDTTEAASTAISAERCAENEAAGGITFLTGYQYQASASILDVVAAEELGYFEDLCLDVEIQPGTGDTGTNTQLVASDQVQFTSVSQQNLLQAYDTGIELVGISSYSNVGLEILMTMPDIEELSDLDGTILGHKGGLPPAVQAMLDESGADVDSMQQVVVGYDPSILPRGQVDSLTGFISNEPNLLAAAGEDVTVWRPYDYGVPSSLGAFAANPEFAAEHPTVVEDFLRAVFHAFEYCEDNAEECVGYTAELSGEGYDVDHNVNIWNTESAIVRDAQPEGTNLGAIDTDNVVAIVDMLNDYSLLANDLPEDVALGLFDTSFVDAIFADGELVWPAP</sequence>
<dbReference type="Gene3D" id="3.40.190.10">
    <property type="entry name" value="Periplasmic binding protein-like II"/>
    <property type="match status" value="2"/>
</dbReference>
<dbReference type="SUPFAM" id="SSF53850">
    <property type="entry name" value="Periplasmic binding protein-like II"/>
    <property type="match status" value="1"/>
</dbReference>
<dbReference type="InterPro" id="IPR015168">
    <property type="entry name" value="SsuA/THI5"/>
</dbReference>
<keyword evidence="4" id="KW-1185">Reference proteome</keyword>
<organism evidence="3 4">
    <name type="scientific">Agromyces rhizosphaerae</name>
    <dbReference type="NCBI Taxonomy" id="88374"/>
    <lineage>
        <taxon>Bacteria</taxon>
        <taxon>Bacillati</taxon>
        <taxon>Actinomycetota</taxon>
        <taxon>Actinomycetes</taxon>
        <taxon>Micrococcales</taxon>
        <taxon>Microbacteriaceae</taxon>
        <taxon>Agromyces</taxon>
    </lineage>
</organism>
<name>A0A9W6CYU3_9MICO</name>
<evidence type="ECO:0000256" key="1">
    <source>
        <dbReference type="SAM" id="SignalP"/>
    </source>
</evidence>
<evidence type="ECO:0000313" key="3">
    <source>
        <dbReference type="EMBL" id="GLI27727.1"/>
    </source>
</evidence>
<dbReference type="Proteomes" id="UP001144396">
    <property type="component" value="Unassembled WGS sequence"/>
</dbReference>
<comment type="caution">
    <text evidence="3">The sequence shown here is derived from an EMBL/GenBank/DDBJ whole genome shotgun (WGS) entry which is preliminary data.</text>
</comment>
<dbReference type="RefSeq" id="WP_281884504.1">
    <property type="nucleotide sequence ID" value="NZ_BSDP01000001.1"/>
</dbReference>
<feature type="domain" description="SsuA/THI5-like" evidence="2">
    <location>
        <begin position="74"/>
        <end position="275"/>
    </location>
</feature>
<feature type="chain" id="PRO_5040878747" evidence="1">
    <location>
        <begin position="25"/>
        <end position="368"/>
    </location>
</feature>
<keyword evidence="1" id="KW-0732">Signal</keyword>